<reference evidence="2 3" key="1">
    <citation type="journal article" date="2013" name="Genome Biol.">
        <title>The genome sequence of the most widely cultivated cacao type and its use to identify candidate genes regulating pod color.</title>
        <authorList>
            <person name="Motamayor J.C."/>
            <person name="Mockaitis K."/>
            <person name="Schmutz J."/>
            <person name="Haiminen N."/>
            <person name="Iii D.L."/>
            <person name="Cornejo O."/>
            <person name="Findley S.D."/>
            <person name="Zheng P."/>
            <person name="Utro F."/>
            <person name="Royaert S."/>
            <person name="Saski C."/>
            <person name="Jenkins J."/>
            <person name="Podicheti R."/>
            <person name="Zhao M."/>
            <person name="Scheffler B.E."/>
            <person name="Stack J.C."/>
            <person name="Feltus F.A."/>
            <person name="Mustiga G.M."/>
            <person name="Amores F."/>
            <person name="Phillips W."/>
            <person name="Marelli J.P."/>
            <person name="May G.D."/>
            <person name="Shapiro H."/>
            <person name="Ma J."/>
            <person name="Bustamante C.D."/>
            <person name="Schnell R.J."/>
            <person name="Main D."/>
            <person name="Gilbert D."/>
            <person name="Parida L."/>
            <person name="Kuhn D.N."/>
        </authorList>
    </citation>
    <scope>NUCLEOTIDE SEQUENCE [LARGE SCALE GENOMIC DNA]</scope>
    <source>
        <strain evidence="3">cv. Matina 1-6</strain>
    </source>
</reference>
<feature type="region of interest" description="Disordered" evidence="1">
    <location>
        <begin position="25"/>
        <end position="57"/>
    </location>
</feature>
<dbReference type="InParanoid" id="A0A061GNE6"/>
<feature type="compositionally biased region" description="Basic and acidic residues" evidence="1">
    <location>
        <begin position="36"/>
        <end position="57"/>
    </location>
</feature>
<gene>
    <name evidence="2" type="ORF">TCM_037974</name>
</gene>
<evidence type="ECO:0000256" key="1">
    <source>
        <dbReference type="SAM" id="MobiDB-lite"/>
    </source>
</evidence>
<dbReference type="AlphaFoldDB" id="A0A061GNE6"/>
<dbReference type="Proteomes" id="UP000026915">
    <property type="component" value="Chromosome 9"/>
</dbReference>
<accession>A0A061GNE6</accession>
<dbReference type="HOGENOM" id="CLU_2113397_0_0_1"/>
<organism evidence="2 3">
    <name type="scientific">Theobroma cacao</name>
    <name type="common">Cacao</name>
    <name type="synonym">Cocoa</name>
    <dbReference type="NCBI Taxonomy" id="3641"/>
    <lineage>
        <taxon>Eukaryota</taxon>
        <taxon>Viridiplantae</taxon>
        <taxon>Streptophyta</taxon>
        <taxon>Embryophyta</taxon>
        <taxon>Tracheophyta</taxon>
        <taxon>Spermatophyta</taxon>
        <taxon>Magnoliopsida</taxon>
        <taxon>eudicotyledons</taxon>
        <taxon>Gunneridae</taxon>
        <taxon>Pentapetalae</taxon>
        <taxon>rosids</taxon>
        <taxon>malvids</taxon>
        <taxon>Malvales</taxon>
        <taxon>Malvaceae</taxon>
        <taxon>Byttnerioideae</taxon>
        <taxon>Theobroma</taxon>
    </lineage>
</organism>
<dbReference type="EMBL" id="CM001887">
    <property type="protein sequence ID" value="EOY30933.1"/>
    <property type="molecule type" value="Genomic_DNA"/>
</dbReference>
<name>A0A061GNE6_THECC</name>
<proteinExistence type="predicted"/>
<keyword evidence="3" id="KW-1185">Reference proteome</keyword>
<evidence type="ECO:0000313" key="2">
    <source>
        <dbReference type="EMBL" id="EOY30933.1"/>
    </source>
</evidence>
<evidence type="ECO:0000313" key="3">
    <source>
        <dbReference type="Proteomes" id="UP000026915"/>
    </source>
</evidence>
<sequence>MELELELKLMHHACGFSETNRIVKGTKLSEPGTPHRNNETEPPRARDGKERKTTHMRDLSLPANCNVPFPSLFAVENLGDERDTVMFAIHWWCSFQLASIFKLVQLSNVDVYVEL</sequence>
<dbReference type="Gramene" id="EOY30933">
    <property type="protein sequence ID" value="EOY30933"/>
    <property type="gene ID" value="TCM_037974"/>
</dbReference>
<protein>
    <submittedName>
        <fullName evidence="2">Uncharacterized protein</fullName>
    </submittedName>
</protein>